<keyword evidence="2" id="KW-1185">Reference proteome</keyword>
<gene>
    <name evidence="1" type="ORF">FLL46_09115</name>
</gene>
<name>A0A545UGY1_9GAMM</name>
<organism evidence="1 2">
    <name type="scientific">Aliikangiella coralliicola</name>
    <dbReference type="NCBI Taxonomy" id="2592383"/>
    <lineage>
        <taxon>Bacteria</taxon>
        <taxon>Pseudomonadati</taxon>
        <taxon>Pseudomonadota</taxon>
        <taxon>Gammaproteobacteria</taxon>
        <taxon>Oceanospirillales</taxon>
        <taxon>Pleioneaceae</taxon>
        <taxon>Aliikangiella</taxon>
    </lineage>
</organism>
<protein>
    <submittedName>
        <fullName evidence="1">Uncharacterized protein</fullName>
    </submittedName>
</protein>
<evidence type="ECO:0000313" key="2">
    <source>
        <dbReference type="Proteomes" id="UP000315439"/>
    </source>
</evidence>
<proteinExistence type="predicted"/>
<evidence type="ECO:0000313" key="1">
    <source>
        <dbReference type="EMBL" id="TQV88663.1"/>
    </source>
</evidence>
<sequence length="110" mass="11965">MSCGFFVSGALVLCGFDKECPNFVSGCPNIDSGLSGKSCSLKIYKKRDVLKLSSRFNRGINMELQGRIVMHCLSGAVTVFRGVLSSSSFTGNFTARSAISGRYEVIHREK</sequence>
<dbReference type="EMBL" id="VIKS01000004">
    <property type="protein sequence ID" value="TQV88663.1"/>
    <property type="molecule type" value="Genomic_DNA"/>
</dbReference>
<accession>A0A545UGY1</accession>
<dbReference type="RefSeq" id="WP_142893171.1">
    <property type="nucleotide sequence ID" value="NZ_ML660162.1"/>
</dbReference>
<dbReference type="AlphaFoldDB" id="A0A545UGY1"/>
<reference evidence="1 2" key="1">
    <citation type="submission" date="2019-07" db="EMBL/GenBank/DDBJ databases">
        <title>Draft genome for Aliikangiella sp. M105.</title>
        <authorList>
            <person name="Wang G."/>
        </authorList>
    </citation>
    <scope>NUCLEOTIDE SEQUENCE [LARGE SCALE GENOMIC DNA]</scope>
    <source>
        <strain evidence="1 2">M105</strain>
    </source>
</reference>
<comment type="caution">
    <text evidence="1">The sequence shown here is derived from an EMBL/GenBank/DDBJ whole genome shotgun (WGS) entry which is preliminary data.</text>
</comment>
<dbReference type="Proteomes" id="UP000315439">
    <property type="component" value="Unassembled WGS sequence"/>
</dbReference>